<feature type="compositionally biased region" description="Polar residues" evidence="1">
    <location>
        <begin position="377"/>
        <end position="398"/>
    </location>
</feature>
<dbReference type="AlphaFoldDB" id="A0A5Z1ZJ83"/>
<feature type="region of interest" description="Disordered" evidence="1">
    <location>
        <begin position="288"/>
        <end position="311"/>
    </location>
</feature>
<feature type="compositionally biased region" description="Basic and acidic residues" evidence="1">
    <location>
        <begin position="288"/>
        <end position="299"/>
    </location>
</feature>
<accession>A0A5Z1ZJ83</accession>
<evidence type="ECO:0000313" key="2">
    <source>
        <dbReference type="EMBL" id="ECR3852566.1"/>
    </source>
</evidence>
<feature type="compositionally biased region" description="Basic and acidic residues" evidence="1">
    <location>
        <begin position="536"/>
        <end position="551"/>
    </location>
</feature>
<dbReference type="Pfam" id="PF11737">
    <property type="entry name" value="DUF3300"/>
    <property type="match status" value="1"/>
</dbReference>
<name>A0A5Z1ZJ83_SALER</name>
<dbReference type="PANTHER" id="PTHR40269:SF1">
    <property type="entry name" value="OUTER MEMBRANE PROTEIN"/>
    <property type="match status" value="1"/>
</dbReference>
<dbReference type="PANTHER" id="PTHR40269">
    <property type="entry name" value="OUTER MEMBRANE PROTEIN-RELATED"/>
    <property type="match status" value="1"/>
</dbReference>
<sequence>MTLPFKPHLIALVCSAGLFAASGVLYVKSRAPEAPAQAATPAPEQTQTAVPAPVAKTTFTTAQIDQWVAPVALYPDALLSQVLMASTYPANVVQAVQWSRDNPTLQGDAAIQAVASQPWDPSVKSLVAFPQLMALMGENPQWVQNLGDAFLAQPQDVMDAVQRLRLLAQQTGSLKSTPQQTVTSVPKSSASTAVTTTTTTSASTPATPSTVIKIEPANPQVVYVPNYNPATVYGAWPNTAYPPVYLPPPPGQQFADSFVKGFGYSLGVATTYALFSSIDWDDDDHHHHDDDHHDDDYHHGGSGYQHNGDNININVNNFNRISGQNLPGQTMGWQHNPAWRNGVPYPNNTVAQRFHPTNVSGGLSATQQAPVSRDSQRQAAMTQFQQRSHTSPANLSGETSRDRQRKAASQQLNQIAQRNNYRGYDGTQNSSRREAAQQTLNKSTTQQHRSELKAKAQQHRSELKAKAQQHPVSQQQRDTARQRIESSTPQQRQAFRQNMHANVFSGNDSRSPSWQSQQLRGLESRRGSHLNTEQRAAAREHFSEHHEFHRR</sequence>
<feature type="region of interest" description="Disordered" evidence="1">
    <location>
        <begin position="326"/>
        <end position="551"/>
    </location>
</feature>
<feature type="compositionally biased region" description="Polar residues" evidence="1">
    <location>
        <begin position="485"/>
        <end position="519"/>
    </location>
</feature>
<feature type="region of interest" description="Disordered" evidence="1">
    <location>
        <begin position="175"/>
        <end position="206"/>
    </location>
</feature>
<organism evidence="2">
    <name type="scientific">Salmonella enterica</name>
    <name type="common">Salmonella choleraesuis</name>
    <dbReference type="NCBI Taxonomy" id="28901"/>
    <lineage>
        <taxon>Bacteria</taxon>
        <taxon>Pseudomonadati</taxon>
        <taxon>Pseudomonadota</taxon>
        <taxon>Gammaproteobacteria</taxon>
        <taxon>Enterobacterales</taxon>
        <taxon>Enterobacteriaceae</taxon>
        <taxon>Salmonella</taxon>
    </lineage>
</organism>
<feature type="compositionally biased region" description="Polar residues" evidence="1">
    <location>
        <begin position="346"/>
        <end position="370"/>
    </location>
</feature>
<dbReference type="EMBL" id="AAKFZH010000008">
    <property type="protein sequence ID" value="ECR3852566.1"/>
    <property type="molecule type" value="Genomic_DNA"/>
</dbReference>
<feature type="compositionally biased region" description="Polar residues" evidence="1">
    <location>
        <begin position="407"/>
        <end position="447"/>
    </location>
</feature>
<feature type="compositionally biased region" description="Low complexity" evidence="1">
    <location>
        <begin position="181"/>
        <end position="206"/>
    </location>
</feature>
<reference evidence="2" key="1">
    <citation type="submission" date="2019-09" db="EMBL/GenBank/DDBJ databases">
        <authorList>
            <consortium name="PulseNet: The National Subtyping Network for Foodborne Disease Surveillance"/>
            <person name="Tarr C.L."/>
            <person name="Trees E."/>
            <person name="Katz L.S."/>
            <person name="Carleton-Romer H.A."/>
            <person name="Stroika S."/>
            <person name="Kucerova Z."/>
            <person name="Roache K.F."/>
            <person name="Sabol A.L."/>
            <person name="Besser J."/>
            <person name="Gerner-Smidt P."/>
        </authorList>
    </citation>
    <scope>NUCLEOTIDE SEQUENCE</scope>
    <source>
        <strain evidence="2">PNUSAS095855</strain>
    </source>
</reference>
<feature type="compositionally biased region" description="Basic and acidic residues" evidence="1">
    <location>
        <begin position="448"/>
        <end position="465"/>
    </location>
</feature>
<evidence type="ECO:0000256" key="1">
    <source>
        <dbReference type="SAM" id="MobiDB-lite"/>
    </source>
</evidence>
<protein>
    <submittedName>
        <fullName evidence="2">DUF3300 domain-containing protein</fullName>
    </submittedName>
</protein>
<proteinExistence type="predicted"/>
<comment type="caution">
    <text evidence="2">The sequence shown here is derived from an EMBL/GenBank/DDBJ whole genome shotgun (WGS) entry which is preliminary data.</text>
</comment>
<gene>
    <name evidence="2" type="ORF">F1A80_10655</name>
</gene>
<dbReference type="InterPro" id="IPR021728">
    <property type="entry name" value="DUF3300"/>
</dbReference>